<dbReference type="RefSeq" id="WP_264515157.1">
    <property type="nucleotide sequence ID" value="NZ_JAPDDR010000010.1"/>
</dbReference>
<dbReference type="Pfam" id="PF05729">
    <property type="entry name" value="NACHT"/>
    <property type="match status" value="1"/>
</dbReference>
<accession>A0ABT3G6Y0</accession>
<comment type="caution">
    <text evidence="2">The sequence shown here is derived from an EMBL/GenBank/DDBJ whole genome shotgun (WGS) entry which is preliminary data.</text>
</comment>
<dbReference type="PANTHER" id="PTHR46844">
    <property type="entry name" value="SLR5058 PROTEIN"/>
    <property type="match status" value="1"/>
</dbReference>
<proteinExistence type="predicted"/>
<dbReference type="PANTHER" id="PTHR46844:SF1">
    <property type="entry name" value="SLR5058 PROTEIN"/>
    <property type="match status" value="1"/>
</dbReference>
<dbReference type="SUPFAM" id="SSF52540">
    <property type="entry name" value="P-loop containing nucleoside triphosphate hydrolases"/>
    <property type="match status" value="1"/>
</dbReference>
<dbReference type="CDD" id="cd00009">
    <property type="entry name" value="AAA"/>
    <property type="match status" value="1"/>
</dbReference>
<keyword evidence="3" id="KW-1185">Reference proteome</keyword>
<dbReference type="InterPro" id="IPR007111">
    <property type="entry name" value="NACHT_NTPase"/>
</dbReference>
<dbReference type="InterPro" id="IPR027417">
    <property type="entry name" value="P-loop_NTPase"/>
</dbReference>
<gene>
    <name evidence="2" type="ORF">OJ996_18610</name>
</gene>
<evidence type="ECO:0000313" key="3">
    <source>
        <dbReference type="Proteomes" id="UP001165653"/>
    </source>
</evidence>
<reference evidence="2" key="1">
    <citation type="submission" date="2022-10" db="EMBL/GenBank/DDBJ databases">
        <title>Luteolibacter sp. GHJ8, whole genome shotgun sequencing project.</title>
        <authorList>
            <person name="Zhao G."/>
            <person name="Shen L."/>
        </authorList>
    </citation>
    <scope>NUCLEOTIDE SEQUENCE</scope>
    <source>
        <strain evidence="2">GHJ8</strain>
    </source>
</reference>
<dbReference type="Proteomes" id="UP001165653">
    <property type="component" value="Unassembled WGS sequence"/>
</dbReference>
<evidence type="ECO:0000259" key="1">
    <source>
        <dbReference type="Pfam" id="PF05729"/>
    </source>
</evidence>
<dbReference type="EMBL" id="JAPDDR010000010">
    <property type="protein sequence ID" value="MCW1915604.1"/>
    <property type="molecule type" value="Genomic_DNA"/>
</dbReference>
<protein>
    <submittedName>
        <fullName evidence="2">NACHT domain-containing protein</fullName>
    </submittedName>
</protein>
<dbReference type="Gene3D" id="3.40.50.300">
    <property type="entry name" value="P-loop containing nucleotide triphosphate hydrolases"/>
    <property type="match status" value="1"/>
</dbReference>
<sequence>MPDPATPTLILTAAAVKKLVESATSDLYTLAKSHLNISLKKLKIKKQTDTIFKNIIALRKVKTILQTEREVDLTTFYYPAKAIIGRERVTINQLEDFKHDGNILLEGTAGLGKSTLLRYLATVDFCLNRKIPVFIELRKARGNARLVDNLIQELNDLGIECDVKIFELLASEGRITIFLDAFDEAKHETREELISDIQSLSRRFEKIQFVITSRPDTGISSCPFLRVFKVAELEDNDHEEIIKKMCASTSTATTIIQQINKESTGMRDLLTTPLMVALLVIRHRIDQSIPQNGIAFYDSLFPLLLLSHDKNKGGYTRPRKSKLEDSSLEDFFNTLSFITRKEGETSFTTKDLSQHAKTTLQILAIKMEPDNLLSDIIDITCLMVRDSEEVKYIHKSVQEYHAALCIKNHPDKNAVKFYETMAVKWHAWRQELIFLSQIDRYRFEKYFRVPSFTALLLEKGSKVGQNKFATKFFGDDILTIDKETRRLDSYTWESSKHYPINNMTESNYITELINLDYSSVDINKSRDSSGTYRFKLKDLLQDISVGSKISDLISIIHRELESQLNEAKNFVASIESRRAVFEF</sequence>
<evidence type="ECO:0000313" key="2">
    <source>
        <dbReference type="EMBL" id="MCW1915604.1"/>
    </source>
</evidence>
<name>A0ABT3G6Y0_9BACT</name>
<organism evidence="2 3">
    <name type="scientific">Luteolibacter rhizosphaerae</name>
    <dbReference type="NCBI Taxonomy" id="2989719"/>
    <lineage>
        <taxon>Bacteria</taxon>
        <taxon>Pseudomonadati</taxon>
        <taxon>Verrucomicrobiota</taxon>
        <taxon>Verrucomicrobiia</taxon>
        <taxon>Verrucomicrobiales</taxon>
        <taxon>Verrucomicrobiaceae</taxon>
        <taxon>Luteolibacter</taxon>
    </lineage>
</organism>
<feature type="domain" description="NACHT" evidence="1">
    <location>
        <begin position="103"/>
        <end position="246"/>
    </location>
</feature>